<proteinExistence type="predicted"/>
<sequence length="87" mass="9859">MAKMSYFILFLLIASCFRLEVEAEELIKNYAKPTRKFLQDEILIKVFGIKDDHGENACAHTNAGCFRDKCCSGCECLRFLLRCVGTG</sequence>
<dbReference type="Gramene" id="CDP20369">
    <property type="protein sequence ID" value="CDP20369"/>
    <property type="gene ID" value="GSCOC_T00004701001"/>
</dbReference>
<gene>
    <name evidence="2" type="ORF">GSCOC_T00004701001</name>
</gene>
<feature type="chain" id="PRO_5001655981" evidence="1">
    <location>
        <begin position="24"/>
        <end position="87"/>
    </location>
</feature>
<evidence type="ECO:0000313" key="3">
    <source>
        <dbReference type="Proteomes" id="UP000295252"/>
    </source>
</evidence>
<evidence type="ECO:0000256" key="1">
    <source>
        <dbReference type="SAM" id="SignalP"/>
    </source>
</evidence>
<reference evidence="3" key="1">
    <citation type="journal article" date="2014" name="Science">
        <title>The coffee genome provides insight into the convergent evolution of caffeine biosynthesis.</title>
        <authorList>
            <person name="Denoeud F."/>
            <person name="Carretero-Paulet L."/>
            <person name="Dereeper A."/>
            <person name="Droc G."/>
            <person name="Guyot R."/>
            <person name="Pietrella M."/>
            <person name="Zheng C."/>
            <person name="Alberti A."/>
            <person name="Anthony F."/>
            <person name="Aprea G."/>
            <person name="Aury J.M."/>
            <person name="Bento P."/>
            <person name="Bernard M."/>
            <person name="Bocs S."/>
            <person name="Campa C."/>
            <person name="Cenci A."/>
            <person name="Combes M.C."/>
            <person name="Crouzillat D."/>
            <person name="Da Silva C."/>
            <person name="Daddiego L."/>
            <person name="De Bellis F."/>
            <person name="Dussert S."/>
            <person name="Garsmeur O."/>
            <person name="Gayraud T."/>
            <person name="Guignon V."/>
            <person name="Jahn K."/>
            <person name="Jamilloux V."/>
            <person name="Joet T."/>
            <person name="Labadie K."/>
            <person name="Lan T."/>
            <person name="Leclercq J."/>
            <person name="Lepelley M."/>
            <person name="Leroy T."/>
            <person name="Li L.T."/>
            <person name="Librado P."/>
            <person name="Lopez L."/>
            <person name="Munoz A."/>
            <person name="Noel B."/>
            <person name="Pallavicini A."/>
            <person name="Perrotta G."/>
            <person name="Poncet V."/>
            <person name="Pot D."/>
            <person name="Priyono X."/>
            <person name="Rigoreau M."/>
            <person name="Rouard M."/>
            <person name="Rozas J."/>
            <person name="Tranchant-Dubreuil C."/>
            <person name="VanBuren R."/>
            <person name="Zhang Q."/>
            <person name="Andrade A.C."/>
            <person name="Argout X."/>
            <person name="Bertrand B."/>
            <person name="de Kochko A."/>
            <person name="Graziosi G."/>
            <person name="Henry R.J."/>
            <person name="Jayarama X."/>
            <person name="Ming R."/>
            <person name="Nagai C."/>
            <person name="Rounsley S."/>
            <person name="Sankoff D."/>
            <person name="Giuliano G."/>
            <person name="Albert V.A."/>
            <person name="Wincker P."/>
            <person name="Lashermes P."/>
        </authorList>
    </citation>
    <scope>NUCLEOTIDE SEQUENCE [LARGE SCALE GENOMIC DNA]</scope>
    <source>
        <strain evidence="3">cv. DH200-94</strain>
    </source>
</reference>
<evidence type="ECO:0000313" key="2">
    <source>
        <dbReference type="EMBL" id="CDP20369.1"/>
    </source>
</evidence>
<dbReference type="Proteomes" id="UP000295252">
    <property type="component" value="Unassembled WGS sequence"/>
</dbReference>
<organism evidence="2 3">
    <name type="scientific">Coffea canephora</name>
    <name type="common">Robusta coffee</name>
    <dbReference type="NCBI Taxonomy" id="49390"/>
    <lineage>
        <taxon>Eukaryota</taxon>
        <taxon>Viridiplantae</taxon>
        <taxon>Streptophyta</taxon>
        <taxon>Embryophyta</taxon>
        <taxon>Tracheophyta</taxon>
        <taxon>Spermatophyta</taxon>
        <taxon>Magnoliopsida</taxon>
        <taxon>eudicotyledons</taxon>
        <taxon>Gunneridae</taxon>
        <taxon>Pentapetalae</taxon>
        <taxon>asterids</taxon>
        <taxon>lamiids</taxon>
        <taxon>Gentianales</taxon>
        <taxon>Rubiaceae</taxon>
        <taxon>Ixoroideae</taxon>
        <taxon>Gardenieae complex</taxon>
        <taxon>Bertiereae - Coffeeae clade</taxon>
        <taxon>Coffeeae</taxon>
        <taxon>Coffea</taxon>
    </lineage>
</organism>
<dbReference type="AlphaFoldDB" id="A0A068VIG6"/>
<dbReference type="EMBL" id="HG740232">
    <property type="protein sequence ID" value="CDP20369.1"/>
    <property type="molecule type" value="Genomic_DNA"/>
</dbReference>
<name>A0A068VIG6_COFCA</name>
<accession>A0A068VIG6</accession>
<dbReference type="PROSITE" id="PS51257">
    <property type="entry name" value="PROKAR_LIPOPROTEIN"/>
    <property type="match status" value="1"/>
</dbReference>
<feature type="signal peptide" evidence="1">
    <location>
        <begin position="1"/>
        <end position="23"/>
    </location>
</feature>
<protein>
    <submittedName>
        <fullName evidence="2">DH200=94 genomic scaffold, scaffold_1148</fullName>
    </submittedName>
</protein>
<keyword evidence="1" id="KW-0732">Signal</keyword>
<keyword evidence="3" id="KW-1185">Reference proteome</keyword>
<dbReference type="InParanoid" id="A0A068VIG6"/>